<keyword evidence="1 3" id="KW-0210">Decarboxylase</keyword>
<dbReference type="AlphaFoldDB" id="A0AAX3F2H0"/>
<comment type="function">
    <text evidence="3">Catalyzes two steps in the biosynthesis of coenzyme A. In the first step cysteine is conjugated to 4'-phosphopantothenate to form 4-phosphopantothenoylcysteine, in the latter compound is decarboxylated to form 4'-phosphopantotheine.</text>
</comment>
<accession>A0AAX3F2H0</accession>
<keyword evidence="3 6" id="KW-0436">Ligase</keyword>
<dbReference type="NCBIfam" id="TIGR00521">
    <property type="entry name" value="coaBC_dfp"/>
    <property type="match status" value="1"/>
</dbReference>
<comment type="similarity">
    <text evidence="3">In the N-terminal section; belongs to the HFCD (homo-oligomeric flavin containing Cys decarboxylase) superfamily.</text>
</comment>
<dbReference type="SUPFAM" id="SSF102645">
    <property type="entry name" value="CoaB-like"/>
    <property type="match status" value="1"/>
</dbReference>
<dbReference type="Gene3D" id="3.40.50.1950">
    <property type="entry name" value="Flavin prenyltransferase-like"/>
    <property type="match status" value="1"/>
</dbReference>
<proteinExistence type="inferred from homology"/>
<dbReference type="EC" id="4.1.1.36" evidence="3"/>
<dbReference type="PANTHER" id="PTHR14359">
    <property type="entry name" value="HOMO-OLIGOMERIC FLAVIN CONTAINING CYS DECARBOXYLASE FAMILY"/>
    <property type="match status" value="1"/>
</dbReference>
<reference evidence="6" key="1">
    <citation type="submission" date="2022-10" db="EMBL/GenBank/DDBJ databases">
        <authorList>
            <person name="Wei X."/>
        </authorList>
    </citation>
    <scope>NUCLEOTIDE SEQUENCE</scope>
    <source>
        <strain evidence="6">SD2</strain>
    </source>
</reference>
<dbReference type="Gene3D" id="3.40.50.10300">
    <property type="entry name" value="CoaB-like"/>
    <property type="match status" value="1"/>
</dbReference>
<dbReference type="InterPro" id="IPR007085">
    <property type="entry name" value="DNA/pantothenate-metab_flavo_C"/>
</dbReference>
<gene>
    <name evidence="6" type="primary">coaBC</name>
    <name evidence="6" type="ORF">OIE46_00035</name>
</gene>
<reference evidence="6" key="2">
    <citation type="submission" date="2022-11" db="EMBL/GenBank/DDBJ databases">
        <title>complete genomes of mycoplasma synoviae ZX313 strain and SD2 strain.</title>
        <authorList>
            <person name="Zhong Q."/>
        </authorList>
    </citation>
    <scope>NUCLEOTIDE SEQUENCE</scope>
    <source>
        <strain evidence="6">SD2</strain>
    </source>
</reference>
<evidence type="ECO:0000256" key="3">
    <source>
        <dbReference type="RuleBase" id="RU364078"/>
    </source>
</evidence>
<dbReference type="GO" id="GO:0004633">
    <property type="term" value="F:phosphopantothenoylcysteine decarboxylase activity"/>
    <property type="evidence" value="ECO:0007669"/>
    <property type="project" value="UniProtKB-EC"/>
</dbReference>
<comment type="catalytic activity">
    <reaction evidence="3">
        <text>N-[(R)-4-phosphopantothenoyl]-L-cysteine + H(+) = (R)-4'-phosphopantetheine + CO2</text>
        <dbReference type="Rhea" id="RHEA:16793"/>
        <dbReference type="ChEBI" id="CHEBI:15378"/>
        <dbReference type="ChEBI" id="CHEBI:16526"/>
        <dbReference type="ChEBI" id="CHEBI:59458"/>
        <dbReference type="ChEBI" id="CHEBI:61723"/>
        <dbReference type="EC" id="4.1.1.36"/>
    </reaction>
</comment>
<dbReference type="GO" id="GO:0004632">
    <property type="term" value="F:phosphopantothenate--cysteine ligase activity"/>
    <property type="evidence" value="ECO:0007669"/>
    <property type="project" value="UniProtKB-EC"/>
</dbReference>
<evidence type="ECO:0000313" key="6">
    <source>
        <dbReference type="EMBL" id="UZW64482.1"/>
    </source>
</evidence>
<dbReference type="Pfam" id="PF02441">
    <property type="entry name" value="Flavoprotein"/>
    <property type="match status" value="1"/>
</dbReference>
<evidence type="ECO:0000259" key="5">
    <source>
        <dbReference type="Pfam" id="PF04127"/>
    </source>
</evidence>
<name>A0AAX3F2H0_MYCSY</name>
<comment type="catalytic activity">
    <reaction evidence="3">
        <text>(R)-4'-phosphopantothenate + L-cysteine + CTP = N-[(R)-4-phosphopantothenoyl]-L-cysteine + CMP + diphosphate + H(+)</text>
        <dbReference type="Rhea" id="RHEA:19397"/>
        <dbReference type="ChEBI" id="CHEBI:10986"/>
        <dbReference type="ChEBI" id="CHEBI:15378"/>
        <dbReference type="ChEBI" id="CHEBI:33019"/>
        <dbReference type="ChEBI" id="CHEBI:35235"/>
        <dbReference type="ChEBI" id="CHEBI:37563"/>
        <dbReference type="ChEBI" id="CHEBI:59458"/>
        <dbReference type="ChEBI" id="CHEBI:60377"/>
        <dbReference type="EC" id="6.3.2.5"/>
    </reaction>
</comment>
<dbReference type="EC" id="6.3.2.5" evidence="3"/>
<comment type="similarity">
    <text evidence="3">In the C-terminal section; belongs to the PPC synthetase family.</text>
</comment>
<comment type="pathway">
    <text evidence="3">Cofactor biosynthesis; coenzyme A biosynthesis; CoA from (R)-pantothenate: step 2/5.</text>
</comment>
<dbReference type="PANTHER" id="PTHR14359:SF6">
    <property type="entry name" value="PHOSPHOPANTOTHENOYLCYSTEINE DECARBOXYLASE"/>
    <property type="match status" value="1"/>
</dbReference>
<dbReference type="EMBL" id="CP107525">
    <property type="protein sequence ID" value="UZW64482.1"/>
    <property type="molecule type" value="Genomic_DNA"/>
</dbReference>
<dbReference type="GO" id="GO:0015941">
    <property type="term" value="P:pantothenate catabolic process"/>
    <property type="evidence" value="ECO:0007669"/>
    <property type="project" value="InterPro"/>
</dbReference>
<dbReference type="RefSeq" id="WP_154221604.1">
    <property type="nucleotide sequence ID" value="NZ_CP034544.1"/>
</dbReference>
<comment type="pathway">
    <text evidence="3">Cofactor biosynthesis; coenzyme A biosynthesis; CoA from (R)-pantothenate: step 3/5.</text>
</comment>
<feature type="domain" description="DNA/pantothenate metabolism flavoprotein C-terminal" evidence="5">
    <location>
        <begin position="176"/>
        <end position="377"/>
    </location>
</feature>
<dbReference type="SUPFAM" id="SSF52507">
    <property type="entry name" value="Homo-oligomeric flavin-containing Cys decarboxylases, HFCD"/>
    <property type="match status" value="1"/>
</dbReference>
<dbReference type="Proteomes" id="UP001164481">
    <property type="component" value="Chromosome"/>
</dbReference>
<dbReference type="GO" id="GO:0010181">
    <property type="term" value="F:FMN binding"/>
    <property type="evidence" value="ECO:0007669"/>
    <property type="project" value="InterPro"/>
</dbReference>
<dbReference type="GO" id="GO:0071513">
    <property type="term" value="C:phosphopantothenoylcysteine decarboxylase complex"/>
    <property type="evidence" value="ECO:0007669"/>
    <property type="project" value="TreeGrafter"/>
</dbReference>
<dbReference type="InterPro" id="IPR035929">
    <property type="entry name" value="CoaB-like_sf"/>
</dbReference>
<evidence type="ECO:0000259" key="4">
    <source>
        <dbReference type="Pfam" id="PF02441"/>
    </source>
</evidence>
<keyword evidence="3" id="KW-0288">FMN</keyword>
<dbReference type="InterPro" id="IPR005252">
    <property type="entry name" value="CoaBC"/>
</dbReference>
<keyword evidence="3" id="KW-0285">Flavoprotein</keyword>
<keyword evidence="2 3" id="KW-0456">Lyase</keyword>
<sequence length="384" mass="43198">MKILLLVTSSIAIVKLGDFLNLLKKDSKNQITVVLSKNASKYKLNFPKEDQNLKYLYSESYIKKDPQHVYLARDNDLIILFAATYNTITKFARGIADNFLTSILAVNKKPVVILPAMNSNMWENPINLEHVSKLKKYGHIFIGPDCGTLYCNDFGIGKMAKVSDIYERLFGKNKPKLLLSFGYTKSPIDSVRSLMVPSSGKMGLALISELAFDFDLTVINASLQHLNSKIPANVKVVNVNYIDEYKEAVFSEIKNSDGFISVAAVSDFIFEKIDNKISKNNSSGVLKYHIGSDVLKEVSNKYPNKIMVGFSLGDSNNYKEKAKEKLINKKLSLIVANSISSLNNENINASLLDKNLNEIYFENVSKYDFAKEIKNQLWKIIKAK</sequence>
<evidence type="ECO:0000256" key="2">
    <source>
        <dbReference type="ARBA" id="ARBA00023239"/>
    </source>
</evidence>
<evidence type="ECO:0000313" key="7">
    <source>
        <dbReference type="Proteomes" id="UP001164481"/>
    </source>
</evidence>
<protein>
    <recommendedName>
        <fullName evidence="3">Coenzyme A biosynthesis bifunctional protein CoaBC</fullName>
        <ecNumber evidence="3">4.1.1.36</ecNumber>
        <ecNumber evidence="3">6.3.2.5</ecNumber>
    </recommendedName>
    <alternativeName>
        <fullName evidence="3">DNA/pantothenate metabolism flavoprotein</fullName>
    </alternativeName>
</protein>
<comment type="cofactor">
    <cofactor evidence="3">
        <name>FMN</name>
        <dbReference type="ChEBI" id="CHEBI:58210"/>
    </cofactor>
</comment>
<dbReference type="InterPro" id="IPR003382">
    <property type="entry name" value="Flavoprotein"/>
</dbReference>
<dbReference type="InterPro" id="IPR036551">
    <property type="entry name" value="Flavin_trans-like"/>
</dbReference>
<dbReference type="GO" id="GO:0015937">
    <property type="term" value="P:coenzyme A biosynthetic process"/>
    <property type="evidence" value="ECO:0007669"/>
    <property type="project" value="InterPro"/>
</dbReference>
<dbReference type="Pfam" id="PF04127">
    <property type="entry name" value="DFP"/>
    <property type="match status" value="1"/>
</dbReference>
<feature type="domain" description="Flavoprotein" evidence="4">
    <location>
        <begin position="1"/>
        <end position="170"/>
    </location>
</feature>
<organism evidence="6 7">
    <name type="scientific">Mycoplasmopsis synoviae</name>
    <name type="common">Mycoplasma synoviae</name>
    <dbReference type="NCBI Taxonomy" id="2109"/>
    <lineage>
        <taxon>Bacteria</taxon>
        <taxon>Bacillati</taxon>
        <taxon>Mycoplasmatota</taxon>
        <taxon>Mycoplasmoidales</taxon>
        <taxon>Metamycoplasmataceae</taxon>
        <taxon>Mycoplasmopsis</taxon>
    </lineage>
</organism>
<evidence type="ECO:0000256" key="1">
    <source>
        <dbReference type="ARBA" id="ARBA00022793"/>
    </source>
</evidence>